<dbReference type="PANTHER" id="PTHR47271:SF2">
    <property type="entry name" value="ARGININE DEIMINASE"/>
    <property type="match status" value="1"/>
</dbReference>
<dbReference type="NCBIfam" id="NF045659">
    <property type="entry name" value="DiMArgaseDdahMtb"/>
    <property type="match status" value="1"/>
</dbReference>
<proteinExistence type="predicted"/>
<dbReference type="Proteomes" id="UP000818266">
    <property type="component" value="Unassembled WGS sequence"/>
</dbReference>
<evidence type="ECO:0000313" key="2">
    <source>
        <dbReference type="Proteomes" id="UP000818266"/>
    </source>
</evidence>
<name>A0A9E5MIZ1_9MICO</name>
<dbReference type="GO" id="GO:0019546">
    <property type="term" value="P:L-arginine deiminase pathway"/>
    <property type="evidence" value="ECO:0007669"/>
    <property type="project" value="TreeGrafter"/>
</dbReference>
<dbReference type="SUPFAM" id="SSF55909">
    <property type="entry name" value="Pentein"/>
    <property type="match status" value="1"/>
</dbReference>
<evidence type="ECO:0000313" key="1">
    <source>
        <dbReference type="EMBL" id="NHF63498.1"/>
    </source>
</evidence>
<dbReference type="Gene3D" id="3.75.10.10">
    <property type="entry name" value="L-arginine/glycine Amidinotransferase, Chain A"/>
    <property type="match status" value="1"/>
</dbReference>
<dbReference type="OrthoDB" id="9814070at2"/>
<organism evidence="1 2">
    <name type="scientific">Microcella pacifica</name>
    <dbReference type="NCBI Taxonomy" id="2591847"/>
    <lineage>
        <taxon>Bacteria</taxon>
        <taxon>Bacillati</taxon>
        <taxon>Actinomycetota</taxon>
        <taxon>Actinomycetes</taxon>
        <taxon>Micrococcales</taxon>
        <taxon>Microbacteriaceae</taxon>
        <taxon>Microcella</taxon>
    </lineage>
</organism>
<reference evidence="1 2" key="1">
    <citation type="submission" date="2020-03" db="EMBL/GenBank/DDBJ databases">
        <title>Chryseoglobus sp. isolated from a deep-sea seamount.</title>
        <authorList>
            <person name="Zhang D.-C."/>
        </authorList>
    </citation>
    <scope>NUCLEOTIDE SEQUENCE [LARGE SCALE GENOMIC DNA]</scope>
    <source>
        <strain evidence="1 2">KN1116</strain>
    </source>
</reference>
<dbReference type="GO" id="GO:0016990">
    <property type="term" value="F:arginine deiminase activity"/>
    <property type="evidence" value="ECO:0007669"/>
    <property type="project" value="TreeGrafter"/>
</dbReference>
<comment type="caution">
    <text evidence="1">The sequence shown here is derived from an EMBL/GenBank/DDBJ whole genome shotgun (WGS) entry which is preliminary data.</text>
</comment>
<dbReference type="EMBL" id="VIKT02000016">
    <property type="protein sequence ID" value="NHF63498.1"/>
    <property type="molecule type" value="Genomic_DNA"/>
</dbReference>
<dbReference type="PANTHER" id="PTHR47271">
    <property type="entry name" value="ARGININE DEIMINASE"/>
    <property type="match status" value="1"/>
</dbReference>
<dbReference type="AlphaFoldDB" id="A0A9E5MIZ1"/>
<keyword evidence="2" id="KW-1185">Reference proteome</keyword>
<gene>
    <name evidence="1" type="ORF">FK219_009645</name>
</gene>
<sequence length="264" mass="28953">MCRPDYFTVSYRINPWMFPENPTNTTLAVEQWERLYAIYIELGFEVHLIDPIEGLPDMVYSANGGFTLDGIAYGAKFTYDERAAEGPAYLAWLAEQGFTPHAAAEVNEGEGDMLLVGDVILAGTGFRTSTASHRELAETVGRDVVSLTLVDPEFYHLDTAIAVLDPDPAPGQQANIAYLPKAFDEASQAILRERYPDAIIATEEDAAVLGLNSFSDGLHVVIASRATDFDRQLRERGYEPIGVDLSELLLGGGGVKCCTLELRR</sequence>
<accession>A0A9E5MIZ1</accession>
<protein>
    <submittedName>
        <fullName evidence="1">N-dimethylarginine dimethylaminohydrolase</fullName>
    </submittedName>
</protein>